<dbReference type="AlphaFoldDB" id="G4WW26"/>
<name>G4WW26_9BACT</name>
<sequence length="202" mass="21577">MCKYIGSNNNRFWIGLEAAYGNVAASEQLTRIPAVSLKTKHQRERLQRKDKTGTRTFLGLPAASRYQTSFELNTYMSGWTDTTQPPAHDALFTAAFGPSGLQFAGGVVASASGTQITFATAHGLALGQAISCAGEIRFVTGIVNTTAVQINASFTSGPAALEELESDSVWGVYLGSFDSVWVLWGLVIDNLGGKWSTPPVHS</sequence>
<protein>
    <submittedName>
        <fullName evidence="1">Uncharacterized protein</fullName>
    </submittedName>
</protein>
<dbReference type="EMBL" id="JF429417">
    <property type="protein sequence ID" value="AEQ20628.1"/>
    <property type="molecule type" value="Genomic_DNA"/>
</dbReference>
<reference evidence="1" key="2">
    <citation type="journal article" date="2011" name="J. Bacteriol.">
        <title>Long-chain N-acyl amino acid synthases are linked to the putative PEP-CTERM/exosortase protein-sorting system in Gram-negative bacteria.</title>
        <authorList>
            <person name="Craig J.W."/>
            <person name="Cherry M.A."/>
            <person name="Brady S.F."/>
        </authorList>
    </citation>
    <scope>NUCLEOTIDE SEQUENCE</scope>
</reference>
<accession>G4WW26</accession>
<reference evidence="1" key="1">
    <citation type="journal article" date="2004" name="Appl. Environ. Microbiol.">
        <title>Long-chain N-acyltyrosine synthases from environmental DNA.</title>
        <authorList>
            <person name="Brady S.F."/>
            <person name="Chao C.J."/>
            <person name="Clardy J."/>
        </authorList>
    </citation>
    <scope>NUCLEOTIDE SEQUENCE</scope>
</reference>
<proteinExistence type="predicted"/>
<organism evidence="1">
    <name type="scientific">uncultured bacterium CSLF43</name>
    <dbReference type="NCBI Taxonomy" id="1091575"/>
    <lineage>
        <taxon>Bacteria</taxon>
        <taxon>environmental samples</taxon>
    </lineage>
</organism>
<evidence type="ECO:0000313" key="1">
    <source>
        <dbReference type="EMBL" id="AEQ20628.1"/>
    </source>
</evidence>